<dbReference type="EnsemblFungi" id="EJT80342">
    <property type="protein sequence ID" value="EJT80342"/>
    <property type="gene ID" value="GGTG_00342"/>
</dbReference>
<protein>
    <submittedName>
        <fullName evidence="4">Phosphopantothenoylcysteine decarboxylase</fullName>
    </submittedName>
</protein>
<evidence type="ECO:0000256" key="2">
    <source>
        <dbReference type="SAM" id="MobiDB-lite"/>
    </source>
</evidence>
<dbReference type="STRING" id="644352.J3NGF2"/>
<dbReference type="Gene3D" id="3.40.50.1950">
    <property type="entry name" value="Flavin prenyltransferase-like"/>
    <property type="match status" value="1"/>
</dbReference>
<reference evidence="4" key="2">
    <citation type="submission" date="2010-07" db="EMBL/GenBank/DDBJ databases">
        <authorList>
            <consortium name="The Broad Institute Genome Sequencing Platform"/>
            <consortium name="Broad Institute Genome Sequencing Center for Infectious Disease"/>
            <person name="Ma L.-J."/>
            <person name="Dead R."/>
            <person name="Young S."/>
            <person name="Zeng Q."/>
            <person name="Koehrsen M."/>
            <person name="Alvarado L."/>
            <person name="Berlin A."/>
            <person name="Chapman S.B."/>
            <person name="Chen Z."/>
            <person name="Freedman E."/>
            <person name="Gellesch M."/>
            <person name="Goldberg J."/>
            <person name="Griggs A."/>
            <person name="Gujja S."/>
            <person name="Heilman E.R."/>
            <person name="Heiman D."/>
            <person name="Hepburn T."/>
            <person name="Howarth C."/>
            <person name="Jen D."/>
            <person name="Larson L."/>
            <person name="Mehta T."/>
            <person name="Neiman D."/>
            <person name="Pearson M."/>
            <person name="Roberts A."/>
            <person name="Saif S."/>
            <person name="Shea T."/>
            <person name="Shenoy N."/>
            <person name="Sisk P."/>
            <person name="Stolte C."/>
            <person name="Sykes S."/>
            <person name="Walk T."/>
            <person name="White J."/>
            <person name="Yandava C."/>
            <person name="Haas B."/>
            <person name="Nusbaum C."/>
            <person name="Birren B."/>
        </authorList>
    </citation>
    <scope>NUCLEOTIDE SEQUENCE</scope>
    <source>
        <strain evidence="4">R3-111a-1</strain>
    </source>
</reference>
<proteinExistence type="inferred from homology"/>
<dbReference type="GO" id="GO:0004633">
    <property type="term" value="F:phosphopantothenoylcysteine decarboxylase activity"/>
    <property type="evidence" value="ECO:0007669"/>
    <property type="project" value="TreeGrafter"/>
</dbReference>
<organism evidence="4">
    <name type="scientific">Gaeumannomyces tritici (strain R3-111a-1)</name>
    <name type="common">Wheat and barley take-all root rot fungus</name>
    <name type="synonym">Gaeumannomyces graminis var. tritici</name>
    <dbReference type="NCBI Taxonomy" id="644352"/>
    <lineage>
        <taxon>Eukaryota</taxon>
        <taxon>Fungi</taxon>
        <taxon>Dikarya</taxon>
        <taxon>Ascomycota</taxon>
        <taxon>Pezizomycotina</taxon>
        <taxon>Sordariomycetes</taxon>
        <taxon>Sordariomycetidae</taxon>
        <taxon>Magnaporthales</taxon>
        <taxon>Magnaporthaceae</taxon>
        <taxon>Gaeumannomyces</taxon>
    </lineage>
</organism>
<sequence length="645" mass="71438">MDNGGTSSADEPPPSVTSARTANIAVPPSSNSLVEMNSRSSRLHLLVVANGSRDTSFCQTIAIRLSKDPKIAIRVIVDDATPRLNQTLAVELNYSLALSPERADDATRAEMELRHRRAVELVEWADLMVLCPIDADHLAKMMGGHSDTMILEVLRSWDASKRILLVPGMSTTMWENPVTKRQMSKLHRKWHWVRVLPPILWRYEHTDAAPYFKRVVEEWSGLDDVLGIVKNQADLLTMGHDVDVSAAKCAGGSAGTEDALSPSPSQGGNGGAKTRTTLPPEIWGLILEHTNDWELAQSLGVFTTLEMPTMQGWRLAPKDPSDPLHVFMHQLEWKLLTADTAAVCRFLEGAPANLADLSALAIKLIFKFALIGVLTYIEGHCPIVFRNFDGKTVPTKASAYYGRTDILDWWARSPSFLEKQYDAEAMDGASRNGYVHVLEWWRRSGLPLKYTEAALEQASARGHLRVLDWWRQAAAGGGSGTDDDSGSGSGSGVAAAVVVPKPGRSLTCAAQTGQTEVLRWWMASGMTVEHLDGVCMKASQKGRADVLETWRQLRGDDDIIFNAQVLVEPTVHSYIDVLEWWRLYARGELPGMGGRPAKKVEYRTMDIEEALEDSLGDQTRVRRWWAENGLNLGLGTSEWMKSRYL</sequence>
<reference evidence="5" key="4">
    <citation type="journal article" date="2015" name="G3 (Bethesda)">
        <title>Genome sequences of three phytopathogenic species of the Magnaporthaceae family of fungi.</title>
        <authorList>
            <person name="Okagaki L.H."/>
            <person name="Nunes C.C."/>
            <person name="Sailsbery J."/>
            <person name="Clay B."/>
            <person name="Brown D."/>
            <person name="John T."/>
            <person name="Oh Y."/>
            <person name="Young N."/>
            <person name="Fitzgerald M."/>
            <person name="Haas B.J."/>
            <person name="Zeng Q."/>
            <person name="Young S."/>
            <person name="Adiconis X."/>
            <person name="Fan L."/>
            <person name="Levin J.Z."/>
            <person name="Mitchell T.K."/>
            <person name="Okubara P.A."/>
            <person name="Farman M.L."/>
            <person name="Kohn L.M."/>
            <person name="Birren B."/>
            <person name="Ma L.-J."/>
            <person name="Dean R.A."/>
        </authorList>
    </citation>
    <scope>NUCLEOTIDE SEQUENCE</scope>
    <source>
        <strain evidence="5">R3-111a-1</strain>
    </source>
</reference>
<dbReference type="EMBL" id="GL385395">
    <property type="protein sequence ID" value="EJT80342.1"/>
    <property type="molecule type" value="Genomic_DNA"/>
</dbReference>
<reference evidence="5" key="5">
    <citation type="submission" date="2018-04" db="UniProtKB">
        <authorList>
            <consortium name="EnsemblFungi"/>
        </authorList>
    </citation>
    <scope>IDENTIFICATION</scope>
    <source>
        <strain evidence="5">R3-111a-1</strain>
    </source>
</reference>
<evidence type="ECO:0000313" key="4">
    <source>
        <dbReference type="EMBL" id="EJT80342.1"/>
    </source>
</evidence>
<evidence type="ECO:0000259" key="3">
    <source>
        <dbReference type="Pfam" id="PF02441"/>
    </source>
</evidence>
<feature type="region of interest" description="Disordered" evidence="2">
    <location>
        <begin position="1"/>
        <end position="21"/>
    </location>
</feature>
<reference evidence="6" key="1">
    <citation type="submission" date="2010-07" db="EMBL/GenBank/DDBJ databases">
        <title>The genome sequence of Gaeumannomyces graminis var. tritici strain R3-111a-1.</title>
        <authorList>
            <consortium name="The Broad Institute Genome Sequencing Platform"/>
            <person name="Ma L.-J."/>
            <person name="Dead R."/>
            <person name="Young S."/>
            <person name="Zeng Q."/>
            <person name="Koehrsen M."/>
            <person name="Alvarado L."/>
            <person name="Berlin A."/>
            <person name="Chapman S.B."/>
            <person name="Chen Z."/>
            <person name="Freedman E."/>
            <person name="Gellesch M."/>
            <person name="Goldberg J."/>
            <person name="Griggs A."/>
            <person name="Gujja S."/>
            <person name="Heilman E.R."/>
            <person name="Heiman D."/>
            <person name="Hepburn T."/>
            <person name="Howarth C."/>
            <person name="Jen D."/>
            <person name="Larson L."/>
            <person name="Mehta T."/>
            <person name="Neiman D."/>
            <person name="Pearson M."/>
            <person name="Roberts A."/>
            <person name="Saif S."/>
            <person name="Shea T."/>
            <person name="Shenoy N."/>
            <person name="Sisk P."/>
            <person name="Stolte C."/>
            <person name="Sykes S."/>
            <person name="Walk T."/>
            <person name="White J."/>
            <person name="Yandava C."/>
            <person name="Haas B."/>
            <person name="Nusbaum C."/>
            <person name="Birren B."/>
        </authorList>
    </citation>
    <scope>NUCLEOTIDE SEQUENCE [LARGE SCALE GENOMIC DNA]</scope>
    <source>
        <strain evidence="6">R3-111a-1</strain>
    </source>
</reference>
<dbReference type="PANTHER" id="PTHR14359">
    <property type="entry name" value="HOMO-OLIGOMERIC FLAVIN CONTAINING CYS DECARBOXYLASE FAMILY"/>
    <property type="match status" value="1"/>
</dbReference>
<dbReference type="SUPFAM" id="SSF52507">
    <property type="entry name" value="Homo-oligomeric flavin-containing Cys decarboxylases, HFCD"/>
    <property type="match status" value="1"/>
</dbReference>
<feature type="region of interest" description="Disordered" evidence="2">
    <location>
        <begin position="251"/>
        <end position="274"/>
    </location>
</feature>
<accession>J3NGF2</accession>
<dbReference type="InterPro" id="IPR003382">
    <property type="entry name" value="Flavoprotein"/>
</dbReference>
<dbReference type="GO" id="GO:0015937">
    <property type="term" value="P:coenzyme A biosynthetic process"/>
    <property type="evidence" value="ECO:0007669"/>
    <property type="project" value="TreeGrafter"/>
</dbReference>
<dbReference type="HOGENOM" id="CLU_019412_0_0_1"/>
<dbReference type="Proteomes" id="UP000006039">
    <property type="component" value="Unassembled WGS sequence"/>
</dbReference>
<evidence type="ECO:0000313" key="6">
    <source>
        <dbReference type="Proteomes" id="UP000006039"/>
    </source>
</evidence>
<dbReference type="SUPFAM" id="SSF140860">
    <property type="entry name" value="Pseudo ankyrin repeat-like"/>
    <property type="match status" value="1"/>
</dbReference>
<dbReference type="AlphaFoldDB" id="J3NGF2"/>
<name>J3NGF2_GAET3</name>
<dbReference type="Pfam" id="PF02441">
    <property type="entry name" value="Flavoprotein"/>
    <property type="match status" value="1"/>
</dbReference>
<dbReference type="RefSeq" id="XP_009216351.1">
    <property type="nucleotide sequence ID" value="XM_009218087.1"/>
</dbReference>
<feature type="domain" description="Flavoprotein" evidence="3">
    <location>
        <begin position="70"/>
        <end position="193"/>
    </location>
</feature>
<dbReference type="OrthoDB" id="70387at2759"/>
<dbReference type="VEuPathDB" id="FungiDB:GGTG_00342"/>
<evidence type="ECO:0000313" key="5">
    <source>
        <dbReference type="EnsemblFungi" id="EJT80342"/>
    </source>
</evidence>
<dbReference type="eggNOG" id="KOG0672">
    <property type="taxonomic scope" value="Eukaryota"/>
</dbReference>
<dbReference type="InterPro" id="IPR036551">
    <property type="entry name" value="Flavin_trans-like"/>
</dbReference>
<evidence type="ECO:0000256" key="1">
    <source>
        <dbReference type="ARBA" id="ARBA00038350"/>
    </source>
</evidence>
<dbReference type="PANTHER" id="PTHR14359:SF21">
    <property type="entry name" value="FLAVOPROTEIN DOMAIN-CONTAINING PROTEIN"/>
    <property type="match status" value="1"/>
</dbReference>
<dbReference type="GO" id="GO:0071513">
    <property type="term" value="C:phosphopantothenoylcysteine decarboxylase complex"/>
    <property type="evidence" value="ECO:0007669"/>
    <property type="project" value="TreeGrafter"/>
</dbReference>
<comment type="similarity">
    <text evidence="1">Belongs to the HFCD (homooligomeric flavin containing Cys decarboxylase) superfamily.</text>
</comment>
<dbReference type="GO" id="GO:0010181">
    <property type="term" value="F:FMN binding"/>
    <property type="evidence" value="ECO:0007669"/>
    <property type="project" value="TreeGrafter"/>
</dbReference>
<gene>
    <name evidence="5" type="primary">20340800</name>
    <name evidence="4" type="ORF">GGTG_00342</name>
</gene>
<reference evidence="4" key="3">
    <citation type="submission" date="2010-09" db="EMBL/GenBank/DDBJ databases">
        <title>Annotation of Gaeumannomyces graminis var. tritici R3-111a-1.</title>
        <authorList>
            <consortium name="The Broad Institute Genome Sequencing Platform"/>
            <person name="Ma L.-J."/>
            <person name="Dead R."/>
            <person name="Young S.K."/>
            <person name="Zeng Q."/>
            <person name="Gargeya S."/>
            <person name="Fitzgerald M."/>
            <person name="Haas B."/>
            <person name="Abouelleil A."/>
            <person name="Alvarado L."/>
            <person name="Arachchi H.M."/>
            <person name="Berlin A."/>
            <person name="Brown A."/>
            <person name="Chapman S.B."/>
            <person name="Chen Z."/>
            <person name="Dunbar C."/>
            <person name="Freedman E."/>
            <person name="Gearin G."/>
            <person name="Gellesch M."/>
            <person name="Goldberg J."/>
            <person name="Griggs A."/>
            <person name="Gujja S."/>
            <person name="Heiman D."/>
            <person name="Howarth C."/>
            <person name="Larson L."/>
            <person name="Lui A."/>
            <person name="MacDonald P.J.P."/>
            <person name="Mehta T."/>
            <person name="Montmayeur A."/>
            <person name="Murphy C."/>
            <person name="Neiman D."/>
            <person name="Pearson M."/>
            <person name="Priest M."/>
            <person name="Roberts A."/>
            <person name="Saif S."/>
            <person name="Shea T."/>
            <person name="Shenoy N."/>
            <person name="Sisk P."/>
            <person name="Stolte C."/>
            <person name="Sykes S."/>
            <person name="Yandava C."/>
            <person name="Wortman J."/>
            <person name="Nusbaum C."/>
            <person name="Birren B."/>
        </authorList>
    </citation>
    <scope>NUCLEOTIDE SEQUENCE</scope>
    <source>
        <strain evidence="4">R3-111a-1</strain>
    </source>
</reference>
<keyword evidence="6" id="KW-1185">Reference proteome</keyword>
<dbReference type="GeneID" id="20340800"/>